<proteinExistence type="predicted"/>
<organism evidence="1 2">
    <name type="scientific">Jatropha curcas</name>
    <name type="common">Barbados nut</name>
    <dbReference type="NCBI Taxonomy" id="180498"/>
    <lineage>
        <taxon>Eukaryota</taxon>
        <taxon>Viridiplantae</taxon>
        <taxon>Streptophyta</taxon>
        <taxon>Embryophyta</taxon>
        <taxon>Tracheophyta</taxon>
        <taxon>Spermatophyta</taxon>
        <taxon>Magnoliopsida</taxon>
        <taxon>eudicotyledons</taxon>
        <taxon>Gunneridae</taxon>
        <taxon>Pentapetalae</taxon>
        <taxon>rosids</taxon>
        <taxon>fabids</taxon>
        <taxon>Malpighiales</taxon>
        <taxon>Euphorbiaceae</taxon>
        <taxon>Crotonoideae</taxon>
        <taxon>Jatropheae</taxon>
        <taxon>Jatropha</taxon>
    </lineage>
</organism>
<dbReference type="EMBL" id="KK914549">
    <property type="protein sequence ID" value="KDP33255.1"/>
    <property type="molecule type" value="Genomic_DNA"/>
</dbReference>
<evidence type="ECO:0000313" key="2">
    <source>
        <dbReference type="Proteomes" id="UP000027138"/>
    </source>
</evidence>
<evidence type="ECO:0000313" key="1">
    <source>
        <dbReference type="EMBL" id="KDP33255.1"/>
    </source>
</evidence>
<gene>
    <name evidence="1" type="ORF">JCGZ_13095</name>
</gene>
<sequence>MPARPTDLRAMMEEMLRDHETHFRNMLTELNNSLHNTIATQQETILGEVRTLINISQNGNIRLNQTGGLNDKHIAPPNGNQTARRSVPEVGATSNAIATLSRAGQGMI</sequence>
<dbReference type="AlphaFoldDB" id="A0A067KLW6"/>
<protein>
    <submittedName>
        <fullName evidence="1">Uncharacterized protein</fullName>
    </submittedName>
</protein>
<dbReference type="Proteomes" id="UP000027138">
    <property type="component" value="Unassembled WGS sequence"/>
</dbReference>
<accession>A0A067KLW6</accession>
<reference evidence="1 2" key="1">
    <citation type="journal article" date="2014" name="PLoS ONE">
        <title>Global Analysis of Gene Expression Profiles in Physic Nut (Jatropha curcas L.) Seedlings Exposed to Salt Stress.</title>
        <authorList>
            <person name="Zhang L."/>
            <person name="Zhang C."/>
            <person name="Wu P."/>
            <person name="Chen Y."/>
            <person name="Li M."/>
            <person name="Jiang H."/>
            <person name="Wu G."/>
        </authorList>
    </citation>
    <scope>NUCLEOTIDE SEQUENCE [LARGE SCALE GENOMIC DNA]</scope>
    <source>
        <strain evidence="2">cv. GZQX0401</strain>
        <tissue evidence="1">Young leaves</tissue>
    </source>
</reference>
<keyword evidence="2" id="KW-1185">Reference proteome</keyword>
<name>A0A067KLW6_JATCU</name>